<evidence type="ECO:0000313" key="3">
    <source>
        <dbReference type="EMBL" id="EMG46256.1"/>
    </source>
</evidence>
<organism evidence="3 4">
    <name type="scientific">Candida maltosa (strain Xu316)</name>
    <name type="common">Yeast</name>
    <dbReference type="NCBI Taxonomy" id="1245528"/>
    <lineage>
        <taxon>Eukaryota</taxon>
        <taxon>Fungi</taxon>
        <taxon>Dikarya</taxon>
        <taxon>Ascomycota</taxon>
        <taxon>Saccharomycotina</taxon>
        <taxon>Pichiomycetes</taxon>
        <taxon>Debaryomycetaceae</taxon>
        <taxon>Candida/Lodderomyces clade</taxon>
        <taxon>Candida</taxon>
    </lineage>
</organism>
<comment type="caution">
    <text evidence="3">The sequence shown here is derived from an EMBL/GenBank/DDBJ whole genome shotgun (WGS) entry which is preliminary data.</text>
</comment>
<dbReference type="Proteomes" id="UP000011777">
    <property type="component" value="Unassembled WGS sequence"/>
</dbReference>
<feature type="compositionally biased region" description="Low complexity" evidence="1">
    <location>
        <begin position="82"/>
        <end position="96"/>
    </location>
</feature>
<keyword evidence="4" id="KW-1185">Reference proteome</keyword>
<dbReference type="HOGENOM" id="CLU_125547_0_0_1"/>
<proteinExistence type="predicted"/>
<evidence type="ECO:0000256" key="2">
    <source>
        <dbReference type="SAM" id="Phobius"/>
    </source>
</evidence>
<feature type="region of interest" description="Disordered" evidence="1">
    <location>
        <begin position="74"/>
        <end position="106"/>
    </location>
</feature>
<reference evidence="3 4" key="1">
    <citation type="submission" date="2013-02" db="EMBL/GenBank/DDBJ databases">
        <title>Genome sequence of Candida maltosa Xu316, a potential industrial strain for xylitol and ethanol production.</title>
        <authorList>
            <person name="Yu J."/>
            <person name="Wang Q."/>
            <person name="Geng X."/>
            <person name="Bao W."/>
            <person name="He P."/>
            <person name="Cai J."/>
        </authorList>
    </citation>
    <scope>NUCLEOTIDE SEQUENCE [LARGE SCALE GENOMIC DNA]</scope>
    <source>
        <strain evidence="4">Xu316</strain>
    </source>
</reference>
<keyword evidence="2" id="KW-0812">Transmembrane</keyword>
<dbReference type="AlphaFoldDB" id="M3IIR2"/>
<evidence type="ECO:0000256" key="1">
    <source>
        <dbReference type="SAM" id="MobiDB-lite"/>
    </source>
</evidence>
<evidence type="ECO:0000313" key="4">
    <source>
        <dbReference type="Proteomes" id="UP000011777"/>
    </source>
</evidence>
<protein>
    <submittedName>
        <fullName evidence="3">Uncharacterized protein</fullName>
    </submittedName>
</protein>
<name>M3IIR2_CANMX</name>
<keyword evidence="2" id="KW-0472">Membrane</keyword>
<gene>
    <name evidence="3" type="ORF">G210_3500</name>
</gene>
<dbReference type="OrthoDB" id="4088875at2759"/>
<keyword evidence="2" id="KW-1133">Transmembrane helix</keyword>
<accession>M3IIR2</accession>
<sequence>MYLFNQPLEDEEKYVHLAKRSSAGAIGGLFIAVAIGIAVITILSAYRMKARKLQKVQHQQNQQSTTVTITSRGRVIGPLPNTTQTTTSAPAAAGTTNQHEIPDDYVPPYSENVNEIHDMGYYDEMGKFHSVDITNNEVPPPPPEAHVR</sequence>
<dbReference type="EMBL" id="AOGT01002066">
    <property type="protein sequence ID" value="EMG46256.1"/>
    <property type="molecule type" value="Genomic_DNA"/>
</dbReference>
<feature type="transmembrane region" description="Helical" evidence="2">
    <location>
        <begin position="23"/>
        <end position="46"/>
    </location>
</feature>